<dbReference type="GO" id="GO:0008270">
    <property type="term" value="F:zinc ion binding"/>
    <property type="evidence" value="ECO:0007669"/>
    <property type="project" value="UniProtKB-KW"/>
</dbReference>
<protein>
    <recommendedName>
        <fullName evidence="12">RING-type domain-containing protein</fullName>
    </recommendedName>
</protein>
<evidence type="ECO:0000259" key="9">
    <source>
        <dbReference type="PROSITE" id="PS50119"/>
    </source>
</evidence>
<evidence type="ECO:0000256" key="5">
    <source>
        <dbReference type="PROSITE-ProRule" id="PRU00024"/>
    </source>
</evidence>
<dbReference type="PANTHER" id="PTHR25462">
    <property type="entry name" value="BONUS, ISOFORM C-RELATED"/>
    <property type="match status" value="1"/>
</dbReference>
<dbReference type="PROSITE" id="PS50194">
    <property type="entry name" value="FILAMIN_REPEAT"/>
    <property type="match status" value="1"/>
</dbReference>
<dbReference type="AlphaFoldDB" id="A0A1X7U7Y0"/>
<dbReference type="InParanoid" id="A0A1X7U7Y0"/>
<feature type="domain" description="B box-type" evidence="9">
    <location>
        <begin position="99"/>
        <end position="147"/>
    </location>
</feature>
<keyword evidence="11" id="KW-1185">Reference proteome</keyword>
<dbReference type="InterPro" id="IPR018957">
    <property type="entry name" value="Znf_C3HC4_RING-type"/>
</dbReference>
<dbReference type="PROSITE" id="PS50119">
    <property type="entry name" value="ZF_BBOX"/>
    <property type="match status" value="2"/>
</dbReference>
<dbReference type="CDD" id="cd05819">
    <property type="entry name" value="NHL"/>
    <property type="match status" value="1"/>
</dbReference>
<feature type="domain" description="RING-type" evidence="8">
    <location>
        <begin position="21"/>
        <end position="64"/>
    </location>
</feature>
<dbReference type="EnsemblMetazoa" id="XM_011407550.2">
    <property type="protein sequence ID" value="XP_011405852.2"/>
    <property type="gene ID" value="LOC105313815"/>
</dbReference>
<feature type="repeat" description="NHL" evidence="7">
    <location>
        <begin position="609"/>
        <end position="652"/>
    </location>
</feature>
<dbReference type="PANTHER" id="PTHR25462:SF296">
    <property type="entry name" value="MEIOTIC P26, ISOFORM F"/>
    <property type="match status" value="1"/>
</dbReference>
<feature type="repeat" description="NHL" evidence="7">
    <location>
        <begin position="516"/>
        <end position="559"/>
    </location>
</feature>
<dbReference type="InterPro" id="IPR014756">
    <property type="entry name" value="Ig_E-set"/>
</dbReference>
<evidence type="ECO:0008006" key="12">
    <source>
        <dbReference type="Google" id="ProtNLM"/>
    </source>
</evidence>
<feature type="repeat" description="NHL" evidence="7">
    <location>
        <begin position="656"/>
        <end position="699"/>
    </location>
</feature>
<feature type="repeat" description="Filamin" evidence="6">
    <location>
        <begin position="359"/>
        <end position="465"/>
    </location>
</feature>
<proteinExistence type="predicted"/>
<dbReference type="PROSITE" id="PS51125">
    <property type="entry name" value="NHL"/>
    <property type="match status" value="3"/>
</dbReference>
<dbReference type="SUPFAM" id="SSF81296">
    <property type="entry name" value="E set domains"/>
    <property type="match status" value="1"/>
</dbReference>
<dbReference type="InterPro" id="IPR017907">
    <property type="entry name" value="Znf_RING_CS"/>
</dbReference>
<keyword evidence="3 5" id="KW-0863">Zinc-finger</keyword>
<dbReference type="PROSITE" id="PS50089">
    <property type="entry name" value="ZF_RING_2"/>
    <property type="match status" value="1"/>
</dbReference>
<dbReference type="OrthoDB" id="27136at2759"/>
<dbReference type="InterPro" id="IPR001258">
    <property type="entry name" value="NHL_repeat"/>
</dbReference>
<dbReference type="InterPro" id="IPR047153">
    <property type="entry name" value="TRIM45/56/19-like"/>
</dbReference>
<dbReference type="SMART" id="SM00184">
    <property type="entry name" value="RING"/>
    <property type="match status" value="1"/>
</dbReference>
<dbReference type="InterPro" id="IPR001841">
    <property type="entry name" value="Znf_RING"/>
</dbReference>
<dbReference type="PROSITE" id="PS00518">
    <property type="entry name" value="ZF_RING_1"/>
    <property type="match status" value="1"/>
</dbReference>
<organism evidence="10">
    <name type="scientific">Amphimedon queenslandica</name>
    <name type="common">Sponge</name>
    <dbReference type="NCBI Taxonomy" id="400682"/>
    <lineage>
        <taxon>Eukaryota</taxon>
        <taxon>Metazoa</taxon>
        <taxon>Porifera</taxon>
        <taxon>Demospongiae</taxon>
        <taxon>Heteroscleromorpha</taxon>
        <taxon>Haplosclerida</taxon>
        <taxon>Niphatidae</taxon>
        <taxon>Amphimedon</taxon>
    </lineage>
</organism>
<accession>A0A1X7U7Y0</accession>
<dbReference type="Gene3D" id="3.30.40.10">
    <property type="entry name" value="Zinc/RING finger domain, C3HC4 (zinc finger)"/>
    <property type="match status" value="1"/>
</dbReference>
<dbReference type="Gene3D" id="3.30.160.60">
    <property type="entry name" value="Classic Zinc Finger"/>
    <property type="match status" value="1"/>
</dbReference>
<gene>
    <name evidence="10" type="primary">105313815</name>
</gene>
<dbReference type="Proteomes" id="UP000007879">
    <property type="component" value="Unassembled WGS sequence"/>
</dbReference>
<dbReference type="InterPro" id="IPR013783">
    <property type="entry name" value="Ig-like_fold"/>
</dbReference>
<dbReference type="EnsemblMetazoa" id="Aqu2.1.23763_001">
    <property type="protein sequence ID" value="Aqu2.1.23763_001"/>
    <property type="gene ID" value="Aqu2.1.23763"/>
</dbReference>
<reference evidence="11" key="1">
    <citation type="journal article" date="2010" name="Nature">
        <title>The Amphimedon queenslandica genome and the evolution of animal complexity.</title>
        <authorList>
            <person name="Srivastava M."/>
            <person name="Simakov O."/>
            <person name="Chapman J."/>
            <person name="Fahey B."/>
            <person name="Gauthier M.E."/>
            <person name="Mitros T."/>
            <person name="Richards G.S."/>
            <person name="Conaco C."/>
            <person name="Dacre M."/>
            <person name="Hellsten U."/>
            <person name="Larroux C."/>
            <person name="Putnam N.H."/>
            <person name="Stanke M."/>
            <person name="Adamska M."/>
            <person name="Darling A."/>
            <person name="Degnan S.M."/>
            <person name="Oakley T.H."/>
            <person name="Plachetzki D.C."/>
            <person name="Zhai Y."/>
            <person name="Adamski M."/>
            <person name="Calcino A."/>
            <person name="Cummins S.F."/>
            <person name="Goodstein D.M."/>
            <person name="Harris C."/>
            <person name="Jackson D.J."/>
            <person name="Leys S.P."/>
            <person name="Shu S."/>
            <person name="Woodcroft B.J."/>
            <person name="Vervoort M."/>
            <person name="Kosik K.S."/>
            <person name="Manning G."/>
            <person name="Degnan B.M."/>
            <person name="Rokhsar D.S."/>
        </authorList>
    </citation>
    <scope>NUCLEOTIDE SEQUENCE [LARGE SCALE GENOMIC DNA]</scope>
</reference>
<dbReference type="InterPro" id="IPR011042">
    <property type="entry name" value="6-blade_b-propeller_TolB-like"/>
</dbReference>
<keyword evidence="4" id="KW-0862">Zinc</keyword>
<dbReference type="SUPFAM" id="SSF63829">
    <property type="entry name" value="Calcium-dependent phosphotriesterase"/>
    <property type="match status" value="1"/>
</dbReference>
<evidence type="ECO:0000256" key="4">
    <source>
        <dbReference type="ARBA" id="ARBA00022833"/>
    </source>
</evidence>
<dbReference type="Pfam" id="PF00643">
    <property type="entry name" value="zf-B_box"/>
    <property type="match status" value="1"/>
</dbReference>
<feature type="domain" description="B box-type" evidence="9">
    <location>
        <begin position="162"/>
        <end position="209"/>
    </location>
</feature>
<dbReference type="Pfam" id="PF01436">
    <property type="entry name" value="NHL"/>
    <property type="match status" value="3"/>
</dbReference>
<dbReference type="InterPro" id="IPR013083">
    <property type="entry name" value="Znf_RING/FYVE/PHD"/>
</dbReference>
<dbReference type="SUPFAM" id="SSF57850">
    <property type="entry name" value="RING/U-box"/>
    <property type="match status" value="1"/>
</dbReference>
<dbReference type="Gene3D" id="2.120.10.30">
    <property type="entry name" value="TolB, C-terminal domain"/>
    <property type="match status" value="1"/>
</dbReference>
<dbReference type="CDD" id="cd19757">
    <property type="entry name" value="Bbox1"/>
    <property type="match status" value="1"/>
</dbReference>
<sequence length="737" mass="82100">MAEASVTMNIDSESLRNKITCSICNKQYSSPKTLPCLHSFCLACLVTINEDESGMIDLTCPECHKNISSLEKSLADLPEAFQINRLLSYHKFKQKALGKVTPLCQNCVGTKTSAVAFCTNCNKFICDLCKKIHGNWSELKDHKTLKLAELKDVYDSYVPVTVTKQLCEDHKGNECTAFCETCESLVCHECILKTHRDHKCFHSDESVKSHKKGLSEDLDSINGLPGQLHGAINVIDRIMENYSGEGRAVEAQLLVVLEKLEKMVALKRDEMSGKLTDRLTEKVLLLSNQKHNLEEMMMKINSCISFVSEAVDGNHITEFFMLEKNMKRRITELQKEFSTLDLQPVEEPEIHFSFKEKALDALDGSIRISDGSVLHASGDNFNVGEIICFYISLSSAFYKTKDNPMDEVVAEIESLRDGSVCPAAIAVSSNGFAKLQCSFSERGRYLVRVLLGGKHINGSPHHFYVKPNGTHLQKPIKSFNKLQGPKALAITKSHQLIICEENRHSVSIIGLKNKKTSVIGEYGRDQGNFSHPTGIAIDKDGCIYVADSKNDRIQKLSPEGSFLAEYKETQNSKKLHLPSNVKIGNDGFVYVVDRGNNRVVILTRSLEYVSSFGSAGYGLGSLHDPWDLAFDDNGFIYITDRRQHCIQIFTRNGSFRGKIGSQGQQKGKLNHPMGITIDSNGKIYVCESGNHRVSMFRVSSEFVDCFSIGLSMVNPCGIAVDEDGFLYVACDETVHVF</sequence>
<dbReference type="InterPro" id="IPR017868">
    <property type="entry name" value="Filamin/ABP280_repeat-like"/>
</dbReference>
<evidence type="ECO:0000313" key="10">
    <source>
        <dbReference type="EnsemblMetazoa" id="Aqu2.1.23763_001"/>
    </source>
</evidence>
<evidence type="ECO:0000256" key="7">
    <source>
        <dbReference type="PROSITE-ProRule" id="PRU00504"/>
    </source>
</evidence>
<evidence type="ECO:0000256" key="3">
    <source>
        <dbReference type="ARBA" id="ARBA00022771"/>
    </source>
</evidence>
<reference evidence="10" key="2">
    <citation type="submission" date="2017-05" db="UniProtKB">
        <authorList>
            <consortium name="EnsemblMetazoa"/>
        </authorList>
    </citation>
    <scope>IDENTIFICATION</scope>
</reference>
<dbReference type="SMART" id="SM00336">
    <property type="entry name" value="BBOX"/>
    <property type="match status" value="2"/>
</dbReference>
<dbReference type="Pfam" id="PF00097">
    <property type="entry name" value="zf-C3HC4"/>
    <property type="match status" value="1"/>
</dbReference>
<evidence type="ECO:0000256" key="1">
    <source>
        <dbReference type="ARBA" id="ARBA00022723"/>
    </source>
</evidence>
<keyword evidence="2" id="KW-0677">Repeat</keyword>
<evidence type="ECO:0000256" key="2">
    <source>
        <dbReference type="ARBA" id="ARBA00022737"/>
    </source>
</evidence>
<dbReference type="Gene3D" id="2.60.40.10">
    <property type="entry name" value="Immunoglobulins"/>
    <property type="match status" value="1"/>
</dbReference>
<name>A0A1X7U7Y0_AMPQE</name>
<dbReference type="KEGG" id="aqu:105313815"/>
<keyword evidence="1" id="KW-0479">Metal-binding</keyword>
<dbReference type="SUPFAM" id="SSF57845">
    <property type="entry name" value="B-box zinc-binding domain"/>
    <property type="match status" value="1"/>
</dbReference>
<evidence type="ECO:0000313" key="11">
    <source>
        <dbReference type="Proteomes" id="UP000007879"/>
    </source>
</evidence>
<dbReference type="eggNOG" id="KOG2177">
    <property type="taxonomic scope" value="Eukaryota"/>
</dbReference>
<evidence type="ECO:0000256" key="6">
    <source>
        <dbReference type="PROSITE-ProRule" id="PRU00087"/>
    </source>
</evidence>
<dbReference type="Gene3D" id="2.40.10.500">
    <property type="match status" value="1"/>
</dbReference>
<dbReference type="InterPro" id="IPR000315">
    <property type="entry name" value="Znf_B-box"/>
</dbReference>
<evidence type="ECO:0000259" key="8">
    <source>
        <dbReference type="PROSITE" id="PS50089"/>
    </source>
</evidence>